<dbReference type="Proteomes" id="UP000004870">
    <property type="component" value="Unassembled WGS sequence"/>
</dbReference>
<accession>C8N8T1</accession>
<dbReference type="EMBL" id="ACKY01000044">
    <property type="protein sequence ID" value="EEV88980.1"/>
    <property type="molecule type" value="Genomic_DNA"/>
</dbReference>
<dbReference type="AlphaFoldDB" id="C8N8T1"/>
<sequence length="42" mass="4555">MPLFSPLSQSAGFCCKRPRRPPRFFSVGASAVYNSLIAAARP</sequence>
<protein>
    <submittedName>
        <fullName evidence="1">Uncharacterized protein</fullName>
    </submittedName>
</protein>
<dbReference type="HOGENOM" id="CLU_3248952_0_0_6"/>
<keyword evidence="2" id="KW-1185">Reference proteome</keyword>
<organism evidence="1 2">
    <name type="scientific">Cardiobacterium hominis (strain ATCC 15826 / DSM 8339 / NCTC 10426 / 6573)</name>
    <dbReference type="NCBI Taxonomy" id="638300"/>
    <lineage>
        <taxon>Bacteria</taxon>
        <taxon>Pseudomonadati</taxon>
        <taxon>Pseudomonadota</taxon>
        <taxon>Gammaproteobacteria</taxon>
        <taxon>Cardiobacteriales</taxon>
        <taxon>Cardiobacteriaceae</taxon>
        <taxon>Cardiobacterium</taxon>
    </lineage>
</organism>
<evidence type="ECO:0000313" key="1">
    <source>
        <dbReference type="EMBL" id="EEV88980.1"/>
    </source>
</evidence>
<comment type="caution">
    <text evidence="1">The sequence shown here is derived from an EMBL/GenBank/DDBJ whole genome shotgun (WGS) entry which is preliminary data.</text>
</comment>
<evidence type="ECO:0000313" key="2">
    <source>
        <dbReference type="Proteomes" id="UP000004870"/>
    </source>
</evidence>
<proteinExistence type="predicted"/>
<reference evidence="1 2" key="1">
    <citation type="submission" date="2009-08" db="EMBL/GenBank/DDBJ databases">
        <authorList>
            <person name="Qin X."/>
            <person name="Bachman B."/>
            <person name="Battles P."/>
            <person name="Bell A."/>
            <person name="Bess C."/>
            <person name="Bickham C."/>
            <person name="Chaboub L."/>
            <person name="Chen D."/>
            <person name="Coyle M."/>
            <person name="Deiros D.R."/>
            <person name="Dinh H."/>
            <person name="Forbes L."/>
            <person name="Fowler G."/>
            <person name="Francisco L."/>
            <person name="Fu Q."/>
            <person name="Gubbala S."/>
            <person name="Hale W."/>
            <person name="Han Y."/>
            <person name="Hemphill L."/>
            <person name="Highlander S.K."/>
            <person name="Hirani K."/>
            <person name="Hogues M."/>
            <person name="Jackson L."/>
            <person name="Jakkamsetti A."/>
            <person name="Javaid M."/>
            <person name="Jiang H."/>
            <person name="Korchina V."/>
            <person name="Kovar C."/>
            <person name="Lara F."/>
            <person name="Lee S."/>
            <person name="Mata R."/>
            <person name="Mathew T."/>
            <person name="Moen C."/>
            <person name="Morales K."/>
            <person name="Munidasa M."/>
            <person name="Nazareth L."/>
            <person name="Ngo R."/>
            <person name="Nguyen L."/>
            <person name="Okwuonu G."/>
            <person name="Ongeri F."/>
            <person name="Patil S."/>
            <person name="Petrosino J."/>
            <person name="Pham C."/>
            <person name="Pham P."/>
            <person name="Pu L.-L."/>
            <person name="Puazo M."/>
            <person name="Raj R."/>
            <person name="Reid J."/>
            <person name="Rouhana J."/>
            <person name="Saada N."/>
            <person name="Shang Y."/>
            <person name="Simmons D."/>
            <person name="Thornton R."/>
            <person name="Warren J."/>
            <person name="Weissenberger G."/>
            <person name="Zhang J."/>
            <person name="Zhang L."/>
            <person name="Zhou C."/>
            <person name="Zhu D."/>
            <person name="Muzny D."/>
            <person name="Worley K."/>
            <person name="Gibbs R."/>
        </authorList>
    </citation>
    <scope>NUCLEOTIDE SEQUENCE [LARGE SCALE GENOMIC DNA]</scope>
    <source>
        <strain evidence="2">ATCC 15826 / DSM 8339 / NCTC 10426 / 6573</strain>
    </source>
</reference>
<name>C8N8T1_CARH6</name>
<gene>
    <name evidence="1" type="ORF">HMPREF0198_0909</name>
</gene>